<dbReference type="EMBL" id="CAJFDH010000001">
    <property type="protein sequence ID" value="CAD5205783.1"/>
    <property type="molecule type" value="Genomic_DNA"/>
</dbReference>
<gene>
    <name evidence="1" type="ORF">BOKJ2_LOCUS467</name>
</gene>
<protein>
    <submittedName>
        <fullName evidence="1">Uncharacterized protein</fullName>
    </submittedName>
</protein>
<reference evidence="1" key="1">
    <citation type="submission" date="2020-09" db="EMBL/GenBank/DDBJ databases">
        <authorList>
            <person name="Kikuchi T."/>
        </authorList>
    </citation>
    <scope>NUCLEOTIDE SEQUENCE</scope>
    <source>
        <strain evidence="1">SH1</strain>
    </source>
</reference>
<comment type="caution">
    <text evidence="1">The sequence shown here is derived from an EMBL/GenBank/DDBJ whole genome shotgun (WGS) entry which is preliminary data.</text>
</comment>
<keyword evidence="2" id="KW-1185">Reference proteome</keyword>
<accession>A0A811JR10</accession>
<evidence type="ECO:0000313" key="1">
    <source>
        <dbReference type="EMBL" id="CAD5205783.1"/>
    </source>
</evidence>
<dbReference type="EMBL" id="CAJFCW020000001">
    <property type="protein sequence ID" value="CAG9079208.1"/>
    <property type="molecule type" value="Genomic_DNA"/>
</dbReference>
<dbReference type="Proteomes" id="UP000614601">
    <property type="component" value="Unassembled WGS sequence"/>
</dbReference>
<dbReference type="AlphaFoldDB" id="A0A811JR10"/>
<proteinExistence type="predicted"/>
<name>A0A811JR10_9BILA</name>
<organism evidence="1 2">
    <name type="scientific">Bursaphelenchus okinawaensis</name>
    <dbReference type="NCBI Taxonomy" id="465554"/>
    <lineage>
        <taxon>Eukaryota</taxon>
        <taxon>Metazoa</taxon>
        <taxon>Ecdysozoa</taxon>
        <taxon>Nematoda</taxon>
        <taxon>Chromadorea</taxon>
        <taxon>Rhabditida</taxon>
        <taxon>Tylenchina</taxon>
        <taxon>Tylenchomorpha</taxon>
        <taxon>Aphelenchoidea</taxon>
        <taxon>Aphelenchoididae</taxon>
        <taxon>Bursaphelenchus</taxon>
    </lineage>
</organism>
<sequence length="167" mass="18451">MDKTEVATVLKSEVYDNGNCPTGFTYNANLYVDDYACQNFGSTIQIFNKVAYCYTILAIPDILSTMVTIVNQDGCNTLYDASVNNLKIGSALEMDWIFATFGAVSAGGYRVSDTKFLNYDNTTFNAYGKTIQDKTNTFIVFTSDGQLTTSNSISYLLCRYRAMTVGC</sequence>
<evidence type="ECO:0000313" key="2">
    <source>
        <dbReference type="Proteomes" id="UP000614601"/>
    </source>
</evidence>
<dbReference type="Proteomes" id="UP000783686">
    <property type="component" value="Unassembled WGS sequence"/>
</dbReference>